<dbReference type="RefSeq" id="XP_060359258.1">
    <property type="nucleotide sequence ID" value="XM_060512961.1"/>
</dbReference>
<dbReference type="Proteomes" id="UP001244207">
    <property type="component" value="Unassembled WGS sequence"/>
</dbReference>
<dbReference type="EMBL" id="JAHMHS010000153">
    <property type="protein sequence ID" value="KAK1711934.1"/>
    <property type="molecule type" value="Genomic_DNA"/>
</dbReference>
<evidence type="ECO:0000313" key="1">
    <source>
        <dbReference type="EMBL" id="KAK1711934.1"/>
    </source>
</evidence>
<name>A0AAD8XC69_GLOAC</name>
<dbReference type="AlphaFoldDB" id="A0AAD8XC69"/>
<organism evidence="1 2">
    <name type="scientific">Glomerella acutata</name>
    <name type="common">Colletotrichum acutatum</name>
    <dbReference type="NCBI Taxonomy" id="27357"/>
    <lineage>
        <taxon>Eukaryota</taxon>
        <taxon>Fungi</taxon>
        <taxon>Dikarya</taxon>
        <taxon>Ascomycota</taxon>
        <taxon>Pezizomycotina</taxon>
        <taxon>Sordariomycetes</taxon>
        <taxon>Hypocreomycetidae</taxon>
        <taxon>Glomerellales</taxon>
        <taxon>Glomerellaceae</taxon>
        <taxon>Colletotrichum</taxon>
        <taxon>Colletotrichum acutatum species complex</taxon>
    </lineage>
</organism>
<sequence length="307" mass="34456">MFTSYTHSHFSPCIPQSTKWCWSSAMFKCCPTGQLPVASIGRLCMRPVSLAAVRSSNPSRLLGAQHVARRSLQNVRIHSSVRFGTKRRSSWRPHEKEVRQITASLRSPFPILHTIMYVLQHPTPNLLSMKLNITPIFLVLCLLLLMDPEECRMTYPLANPTSPPESPHLFSCFQATTPYYCHPGREATASHGASLLVALRRRHVRPPELVSSSLTVELTEMYNVCLGLANLYLWHIISNPMIPTHPSFPARSSPPVASRIAYDGSALMLAPWSVVGQNQTCYVQNRFEVAQWDASSLTIRSSHNPKL</sequence>
<accession>A0AAD8XC69</accession>
<protein>
    <submittedName>
        <fullName evidence="1">Uncharacterized protein</fullName>
    </submittedName>
</protein>
<dbReference type="GeneID" id="85396859"/>
<evidence type="ECO:0000313" key="2">
    <source>
        <dbReference type="Proteomes" id="UP001244207"/>
    </source>
</evidence>
<proteinExistence type="predicted"/>
<reference evidence="1" key="1">
    <citation type="submission" date="2021-12" db="EMBL/GenBank/DDBJ databases">
        <title>Comparative genomics, transcriptomics and evolutionary studies reveal genomic signatures of adaptation to plant cell wall in hemibiotrophic fungi.</title>
        <authorList>
            <consortium name="DOE Joint Genome Institute"/>
            <person name="Baroncelli R."/>
            <person name="Diaz J.F."/>
            <person name="Benocci T."/>
            <person name="Peng M."/>
            <person name="Battaglia E."/>
            <person name="Haridas S."/>
            <person name="Andreopoulos W."/>
            <person name="Labutti K."/>
            <person name="Pangilinan J."/>
            <person name="Floch G.L."/>
            <person name="Makela M.R."/>
            <person name="Henrissat B."/>
            <person name="Grigoriev I.V."/>
            <person name="Crouch J.A."/>
            <person name="De Vries R.P."/>
            <person name="Sukno S.A."/>
            <person name="Thon M.R."/>
        </authorList>
    </citation>
    <scope>NUCLEOTIDE SEQUENCE</scope>
    <source>
        <strain evidence="1">CBS 112980</strain>
    </source>
</reference>
<comment type="caution">
    <text evidence="1">The sequence shown here is derived from an EMBL/GenBank/DDBJ whole genome shotgun (WGS) entry which is preliminary data.</text>
</comment>
<keyword evidence="2" id="KW-1185">Reference proteome</keyword>
<gene>
    <name evidence="1" type="ORF">BDZ83DRAFT_735025</name>
</gene>